<feature type="transmembrane region" description="Helical" evidence="5">
    <location>
        <begin position="167"/>
        <end position="187"/>
    </location>
</feature>
<dbReference type="GO" id="GO:0042803">
    <property type="term" value="F:protein homodimerization activity"/>
    <property type="evidence" value="ECO:0007669"/>
    <property type="project" value="Ensembl"/>
</dbReference>
<evidence type="ECO:0000313" key="7">
    <source>
        <dbReference type="Proteomes" id="UP000472272"/>
    </source>
</evidence>
<dbReference type="PANTHER" id="PTHR23423">
    <property type="entry name" value="ORGANIC SOLUTE TRANSPORTER-RELATED"/>
    <property type="match status" value="1"/>
</dbReference>
<dbReference type="GO" id="GO:0032991">
    <property type="term" value="C:protein-containing complex"/>
    <property type="evidence" value="ECO:0007669"/>
    <property type="project" value="Ensembl"/>
</dbReference>
<dbReference type="GO" id="GO:0032782">
    <property type="term" value="P:bile acid secretion"/>
    <property type="evidence" value="ECO:0007669"/>
    <property type="project" value="Ensembl"/>
</dbReference>
<dbReference type="GO" id="GO:0046982">
    <property type="term" value="F:protein heterodimerization activity"/>
    <property type="evidence" value="ECO:0007669"/>
    <property type="project" value="Ensembl"/>
</dbReference>
<keyword evidence="7" id="KW-1185">Reference proteome</keyword>
<feature type="transmembrane region" description="Helical" evidence="5">
    <location>
        <begin position="377"/>
        <end position="397"/>
    </location>
</feature>
<comment type="subcellular location">
    <subcellularLocation>
        <location evidence="1">Membrane</location>
        <topology evidence="1">Multi-pass membrane protein</topology>
    </subcellularLocation>
</comment>
<dbReference type="GO" id="GO:0015125">
    <property type="term" value="F:bile acid transmembrane transporter activity"/>
    <property type="evidence" value="ECO:0007669"/>
    <property type="project" value="Ensembl"/>
</dbReference>
<name>A0A670KF59_PODMU</name>
<dbReference type="GO" id="GO:0016323">
    <property type="term" value="C:basolateral plasma membrane"/>
    <property type="evidence" value="ECO:0007669"/>
    <property type="project" value="Ensembl"/>
</dbReference>
<proteinExistence type="predicted"/>
<dbReference type="Proteomes" id="UP000472272">
    <property type="component" value="Chromosome 5"/>
</dbReference>
<evidence type="ECO:0000256" key="2">
    <source>
        <dbReference type="ARBA" id="ARBA00022692"/>
    </source>
</evidence>
<feature type="transmembrane region" description="Helical" evidence="5">
    <location>
        <begin position="199"/>
        <end position="219"/>
    </location>
</feature>
<accession>A0A670KF59</accession>
<dbReference type="SMART" id="SM01417">
    <property type="entry name" value="Solute_trans_a"/>
    <property type="match status" value="1"/>
</dbReference>
<dbReference type="InterPro" id="IPR005178">
    <property type="entry name" value="Ostalpha/TMEM184C"/>
</dbReference>
<dbReference type="Pfam" id="PF03619">
    <property type="entry name" value="Solute_trans_a"/>
    <property type="match status" value="1"/>
</dbReference>
<gene>
    <name evidence="6" type="primary">SLC51A</name>
</gene>
<evidence type="ECO:0000256" key="3">
    <source>
        <dbReference type="ARBA" id="ARBA00022989"/>
    </source>
</evidence>
<reference evidence="6" key="3">
    <citation type="submission" date="2025-09" db="UniProtKB">
        <authorList>
            <consortium name="Ensembl"/>
        </authorList>
    </citation>
    <scope>IDENTIFICATION</scope>
</reference>
<reference evidence="6" key="2">
    <citation type="submission" date="2025-08" db="UniProtKB">
        <authorList>
            <consortium name="Ensembl"/>
        </authorList>
    </citation>
    <scope>IDENTIFICATION</scope>
</reference>
<dbReference type="OMA" id="IWISGAS"/>
<feature type="transmembrane region" description="Helical" evidence="5">
    <location>
        <begin position="259"/>
        <end position="280"/>
    </location>
</feature>
<keyword evidence="3 5" id="KW-1133">Transmembrane helix</keyword>
<feature type="transmembrane region" description="Helical" evidence="5">
    <location>
        <begin position="336"/>
        <end position="357"/>
    </location>
</feature>
<evidence type="ECO:0000256" key="1">
    <source>
        <dbReference type="ARBA" id="ARBA00004141"/>
    </source>
</evidence>
<evidence type="ECO:0000256" key="4">
    <source>
        <dbReference type="ARBA" id="ARBA00023136"/>
    </source>
</evidence>
<protein>
    <submittedName>
        <fullName evidence="6">Solute carrier family 51 member A</fullName>
    </submittedName>
</protein>
<evidence type="ECO:0000256" key="5">
    <source>
        <dbReference type="SAM" id="Phobius"/>
    </source>
</evidence>
<keyword evidence="2 5" id="KW-0812">Transmembrane</keyword>
<evidence type="ECO:0000313" key="6">
    <source>
        <dbReference type="Ensembl" id="ENSPMRP00000036048.1"/>
    </source>
</evidence>
<feature type="transmembrane region" description="Helical" evidence="5">
    <location>
        <begin position="292"/>
        <end position="315"/>
    </location>
</feature>
<dbReference type="Ensembl" id="ENSPMRT00000038200.1">
    <property type="protein sequence ID" value="ENSPMRP00000036048.1"/>
    <property type="gene ID" value="ENSPMRG00000023285.1"/>
</dbReference>
<organism evidence="6 7">
    <name type="scientific">Podarcis muralis</name>
    <name type="common">Wall lizard</name>
    <name type="synonym">Lacerta muralis</name>
    <dbReference type="NCBI Taxonomy" id="64176"/>
    <lineage>
        <taxon>Eukaryota</taxon>
        <taxon>Metazoa</taxon>
        <taxon>Chordata</taxon>
        <taxon>Craniata</taxon>
        <taxon>Vertebrata</taxon>
        <taxon>Euteleostomi</taxon>
        <taxon>Lepidosauria</taxon>
        <taxon>Squamata</taxon>
        <taxon>Bifurcata</taxon>
        <taxon>Unidentata</taxon>
        <taxon>Episquamata</taxon>
        <taxon>Laterata</taxon>
        <taxon>Lacertibaenia</taxon>
        <taxon>Lacertidae</taxon>
        <taxon>Podarcis</taxon>
    </lineage>
</organism>
<feature type="transmembrane region" description="Helical" evidence="5">
    <location>
        <begin position="131"/>
        <end position="155"/>
    </location>
</feature>
<dbReference type="GO" id="GO:0005789">
    <property type="term" value="C:endoplasmic reticulum membrane"/>
    <property type="evidence" value="ECO:0007669"/>
    <property type="project" value="Ensembl"/>
</dbReference>
<dbReference type="GeneTree" id="ENSGT00940000160780"/>
<dbReference type="AlphaFoldDB" id="A0A670KF59"/>
<keyword evidence="4 5" id="KW-0472">Membrane</keyword>
<reference evidence="6 7" key="1">
    <citation type="journal article" date="2019" name="Proc. Natl. Acad. Sci. U.S.A.">
        <title>Regulatory changes in pterin and carotenoid genes underlie balanced color polymorphisms in the wall lizard.</title>
        <authorList>
            <person name="Andrade P."/>
            <person name="Pinho C."/>
            <person name="Perez I de Lanuza G."/>
            <person name="Afonso S."/>
            <person name="Brejcha J."/>
            <person name="Rubin C.J."/>
            <person name="Wallerman O."/>
            <person name="Pereira P."/>
            <person name="Sabatino S.J."/>
            <person name="Bellati A."/>
            <person name="Pellitteri-Rosa D."/>
            <person name="Bosakova Z."/>
            <person name="Bunikis I."/>
            <person name="Carretero M.A."/>
            <person name="Feiner N."/>
            <person name="Marsik P."/>
            <person name="Pauperio F."/>
            <person name="Salvi D."/>
            <person name="Soler L."/>
            <person name="While G.M."/>
            <person name="Uller T."/>
            <person name="Font E."/>
            <person name="Andersson L."/>
            <person name="Carneiro M."/>
        </authorList>
    </citation>
    <scope>NUCLEOTIDE SEQUENCE</scope>
</reference>
<sequence>MFAGAAASLSMNLLAYKCQGRTGEERDVSQSKSSLEQRDSDLALQTQPQERLCWGLGSEGVGCLPDAGLTGPPEEAPHMEGTMESLDLVEDPRFAPELIHLLIHNFSIPVACFSHPPTALQLLQQLNLVDLAITGMATFLTLLSVIIFVEDALYLSRKVRCFVKMKTLIWSSSAPTVVSVFCCFGLWVPRSLNVVEMAIGAYFAVCFYLLMLIMVEGFGGTEAVLKALKDTPMVISTGPCCCCCPCCPRITMTKRKLKLIMLGSFQYAFLKGACIFLGLVLTTEGLYDTSDISATSVALWINTSLGVSTLFALWANAVLFRQARAHLSEQNMGCKFACFQVLLILTALQPSIFSTLGNGGQIACSPPFSSRVRSQMMHAQLLVLETFIMAVLTRMYYRKPDDKPGCCPAGGLPESKAEIGLSAA</sequence>